<dbReference type="PANTHER" id="PTHR30629:SF2">
    <property type="entry name" value="PROPHAGE INTEGRASE INTS-RELATED"/>
    <property type="match status" value="1"/>
</dbReference>
<dbReference type="Gene3D" id="1.10.150.130">
    <property type="match status" value="1"/>
</dbReference>
<evidence type="ECO:0000256" key="2">
    <source>
        <dbReference type="ARBA" id="ARBA00022908"/>
    </source>
</evidence>
<evidence type="ECO:0000313" key="8">
    <source>
        <dbReference type="EMBL" id="AJD92068.1"/>
    </source>
</evidence>
<comment type="similarity">
    <text evidence="1">Belongs to the 'phage' integrase family.</text>
</comment>
<gene>
    <name evidence="8" type="ORF">JMA_27510</name>
</gene>
<keyword evidence="2" id="KW-0229">DNA integration</keyword>
<dbReference type="Proteomes" id="UP000031449">
    <property type="component" value="Chromosome"/>
</dbReference>
<proteinExistence type="inferred from homology"/>
<dbReference type="Pfam" id="PF14659">
    <property type="entry name" value="Phage_int_SAM_3"/>
    <property type="match status" value="1"/>
</dbReference>
<evidence type="ECO:0008006" key="10">
    <source>
        <dbReference type="Google" id="ProtNLM"/>
    </source>
</evidence>
<name>A0A0B5AU13_9BACL</name>
<evidence type="ECO:0000259" key="6">
    <source>
        <dbReference type="PROSITE" id="PS51898"/>
    </source>
</evidence>
<dbReference type="Pfam" id="PF00589">
    <property type="entry name" value="Phage_integrase"/>
    <property type="match status" value="1"/>
</dbReference>
<dbReference type="PROSITE" id="PS51898">
    <property type="entry name" value="TYR_RECOMBINASE"/>
    <property type="match status" value="1"/>
</dbReference>
<dbReference type="InterPro" id="IPR010998">
    <property type="entry name" value="Integrase_recombinase_N"/>
</dbReference>
<dbReference type="STRING" id="1508404.JMA_27510"/>
<dbReference type="InterPro" id="IPR050808">
    <property type="entry name" value="Phage_Integrase"/>
</dbReference>
<feature type="domain" description="Core-binding (CB)" evidence="7">
    <location>
        <begin position="59"/>
        <end position="139"/>
    </location>
</feature>
<reference evidence="8 9" key="1">
    <citation type="submission" date="2014-08" db="EMBL/GenBank/DDBJ databases">
        <title>Complete genome of a marine bacteria Jeotgalibacillus malaysiensis.</title>
        <authorList>
            <person name="Yaakop A.S."/>
            <person name="Chan K.-G."/>
            <person name="Goh K.M."/>
        </authorList>
    </citation>
    <scope>NUCLEOTIDE SEQUENCE [LARGE SCALE GENOMIC DNA]</scope>
    <source>
        <strain evidence="8 9">D5</strain>
    </source>
</reference>
<dbReference type="Pfam" id="PF14657">
    <property type="entry name" value="Arm-DNA-bind_4"/>
    <property type="match status" value="1"/>
</dbReference>
<dbReference type="GO" id="GO:0003677">
    <property type="term" value="F:DNA binding"/>
    <property type="evidence" value="ECO:0007669"/>
    <property type="project" value="UniProtKB-UniRule"/>
</dbReference>
<dbReference type="InterPro" id="IPR028259">
    <property type="entry name" value="AP2-like_int_N"/>
</dbReference>
<dbReference type="EMBL" id="CP009416">
    <property type="protein sequence ID" value="AJD92068.1"/>
    <property type="molecule type" value="Genomic_DNA"/>
</dbReference>
<evidence type="ECO:0000259" key="7">
    <source>
        <dbReference type="PROSITE" id="PS51900"/>
    </source>
</evidence>
<sequence>MASIKKRGNSWSYSVSRYVDGKYAPIRKGGFKGEKEARLAAAKVELDLSEGIQESYEKQIFAEYFEQWVKDFKSNRAAPTLKRYANTLSWIKEHLGHIKIQDINKRLYQRLLNDYGKTHSKETLRKINTHIRACVKEAIDEGKIRTDFTRGVELHGQVKAKPDEEKYLNFDDAQKLLRYLYQHRDRSPLYYLMILGLQTGMRYGELLGLKKRDFDFKNNIIAVRRSMDYQHGEGLGPVKGGRERDIEMDDWTMNLIRTELFKQSVTSLDGMVFFNPRNKYGTYSNNAPNDILRRCQKKLGISPAITMHGLRHTHISILLYQRINVQYVSERAGHKDTTVTLNTYAHVLDEMRTRENTKTVEVLNQLNKIVQ</sequence>
<dbReference type="CDD" id="cd01189">
    <property type="entry name" value="INT_ICEBs1_C_like"/>
    <property type="match status" value="1"/>
</dbReference>
<dbReference type="SUPFAM" id="SSF56349">
    <property type="entry name" value="DNA breaking-rejoining enzymes"/>
    <property type="match status" value="1"/>
</dbReference>
<evidence type="ECO:0000256" key="5">
    <source>
        <dbReference type="PROSITE-ProRule" id="PRU01248"/>
    </source>
</evidence>
<dbReference type="KEGG" id="jeo:JMA_27510"/>
<dbReference type="InterPro" id="IPR013762">
    <property type="entry name" value="Integrase-like_cat_sf"/>
</dbReference>
<dbReference type="InterPro" id="IPR044068">
    <property type="entry name" value="CB"/>
</dbReference>
<feature type="domain" description="Tyr recombinase" evidence="6">
    <location>
        <begin position="163"/>
        <end position="358"/>
    </location>
</feature>
<evidence type="ECO:0000256" key="4">
    <source>
        <dbReference type="ARBA" id="ARBA00023172"/>
    </source>
</evidence>
<keyword evidence="3 5" id="KW-0238">DNA-binding</keyword>
<keyword evidence="4" id="KW-0233">DNA recombination</keyword>
<accession>A0A0B5AU13</accession>
<protein>
    <recommendedName>
        <fullName evidence="10">Integrase</fullName>
    </recommendedName>
</protein>
<dbReference type="InterPro" id="IPR004107">
    <property type="entry name" value="Integrase_SAM-like_N"/>
</dbReference>
<dbReference type="GO" id="GO:0015074">
    <property type="term" value="P:DNA integration"/>
    <property type="evidence" value="ECO:0007669"/>
    <property type="project" value="UniProtKB-KW"/>
</dbReference>
<dbReference type="InterPro" id="IPR002104">
    <property type="entry name" value="Integrase_catalytic"/>
</dbReference>
<dbReference type="Gene3D" id="1.10.443.10">
    <property type="entry name" value="Intergrase catalytic core"/>
    <property type="match status" value="1"/>
</dbReference>
<dbReference type="HOGENOM" id="CLU_027562_17_6_9"/>
<evidence type="ECO:0000313" key="9">
    <source>
        <dbReference type="Proteomes" id="UP000031449"/>
    </source>
</evidence>
<keyword evidence="9" id="KW-1185">Reference proteome</keyword>
<dbReference type="AlphaFoldDB" id="A0A0B5AU13"/>
<dbReference type="PROSITE" id="PS51900">
    <property type="entry name" value="CB"/>
    <property type="match status" value="1"/>
</dbReference>
<dbReference type="GO" id="GO:0006310">
    <property type="term" value="P:DNA recombination"/>
    <property type="evidence" value="ECO:0007669"/>
    <property type="project" value="UniProtKB-KW"/>
</dbReference>
<dbReference type="OrthoDB" id="9803188at2"/>
<organism evidence="8 9">
    <name type="scientific">Jeotgalibacillus malaysiensis</name>
    <dbReference type="NCBI Taxonomy" id="1508404"/>
    <lineage>
        <taxon>Bacteria</taxon>
        <taxon>Bacillati</taxon>
        <taxon>Bacillota</taxon>
        <taxon>Bacilli</taxon>
        <taxon>Bacillales</taxon>
        <taxon>Caryophanaceae</taxon>
        <taxon>Jeotgalibacillus</taxon>
    </lineage>
</organism>
<dbReference type="InterPro" id="IPR011010">
    <property type="entry name" value="DNA_brk_join_enz"/>
</dbReference>
<evidence type="ECO:0000256" key="1">
    <source>
        <dbReference type="ARBA" id="ARBA00008857"/>
    </source>
</evidence>
<dbReference type="BioCyc" id="JESP1508404:G14D9-12031-MONOMER"/>
<dbReference type="PANTHER" id="PTHR30629">
    <property type="entry name" value="PROPHAGE INTEGRASE"/>
    <property type="match status" value="1"/>
</dbReference>
<evidence type="ECO:0000256" key="3">
    <source>
        <dbReference type="ARBA" id="ARBA00023125"/>
    </source>
</evidence>